<keyword evidence="5" id="KW-1185">Reference proteome</keyword>
<dbReference type="Proteomes" id="UP000678790">
    <property type="component" value="Segment"/>
</dbReference>
<dbReference type="InterPro" id="IPR015954">
    <property type="entry name" value="Phage_RNA-type_capsid"/>
</dbReference>
<name>A0A8S5KZP0_9VIRU</name>
<reference evidence="4" key="1">
    <citation type="submission" date="2020-09" db="EMBL/GenBank/DDBJ databases">
        <title>Leviviricetes taxonomy.</title>
        <authorList>
            <person name="Stockdale S.R."/>
            <person name="Callanan J."/>
            <person name="Adriaenssens E.M."/>
            <person name="Kuhn J.H."/>
            <person name="Rumnieks J."/>
            <person name="Shkoporov A."/>
            <person name="Draper L.A."/>
            <person name="Ross P."/>
            <person name="Hill C."/>
        </authorList>
    </citation>
    <scope>NUCLEOTIDE SEQUENCE</scope>
</reference>
<dbReference type="KEGG" id="vg:80398384"/>
<evidence type="ECO:0000313" key="4">
    <source>
        <dbReference type="EMBL" id="DAD50647.1"/>
    </source>
</evidence>
<comment type="subcellular location">
    <subcellularLocation>
        <location evidence="1">Virion</location>
    </subcellularLocation>
</comment>
<proteinExistence type="predicted"/>
<organism evidence="4 5">
    <name type="scientific">ssRNA phage SRR6960799_18</name>
    <dbReference type="NCBI Taxonomy" id="2786574"/>
    <lineage>
        <taxon>Viruses</taxon>
        <taxon>Riboviria</taxon>
        <taxon>Orthornavirae</taxon>
        <taxon>Lenarviricota</taxon>
        <taxon>Leviviricetes</taxon>
        <taxon>Norzivirales</taxon>
        <taxon>Fiersviridae</taxon>
        <taxon>Hihdivirus</taxon>
        <taxon>Hihdivirus caenicola</taxon>
    </lineage>
</organism>
<evidence type="ECO:0000256" key="2">
    <source>
        <dbReference type="ARBA" id="ARBA00022561"/>
    </source>
</evidence>
<evidence type="ECO:0000256" key="1">
    <source>
        <dbReference type="ARBA" id="ARBA00004328"/>
    </source>
</evidence>
<keyword evidence="3" id="KW-0946">Virion</keyword>
<dbReference type="GeneID" id="80398384"/>
<evidence type="ECO:0000256" key="3">
    <source>
        <dbReference type="ARBA" id="ARBA00022844"/>
    </source>
</evidence>
<protein>
    <submittedName>
        <fullName evidence="4">Coat protein</fullName>
    </submittedName>
</protein>
<dbReference type="GO" id="GO:0019028">
    <property type="term" value="C:viral capsid"/>
    <property type="evidence" value="ECO:0007669"/>
    <property type="project" value="UniProtKB-KW"/>
</dbReference>
<dbReference type="Gene3D" id="3.30.380.10">
    <property type="entry name" value="MS2 Viral Coat Protein"/>
    <property type="match status" value="1"/>
</dbReference>
<sequence>MSNIANIVVYDGAATPVAHTLVPVEVVKDPKSGAITALWREQVASLPTYAQMTAVARLNRTKVSGVWNTDFRVEVPVMESVSGQNAAGYTAAPKVAYRDTSGLYGHYHERGTIAGRRLSRQVVLNIGNNVSTSVAPATAGVLPELFDTLVAPT</sequence>
<accession>A0A8S5KZP0</accession>
<dbReference type="EMBL" id="BK013585">
    <property type="protein sequence ID" value="DAD50647.1"/>
    <property type="molecule type" value="Genomic_RNA"/>
</dbReference>
<gene>
    <name evidence="4" type="primary">SRR6960799_18_2</name>
</gene>
<dbReference type="RefSeq" id="YP_010769385.1">
    <property type="nucleotide sequence ID" value="NC_073958.1"/>
</dbReference>
<keyword evidence="2 4" id="KW-0167">Capsid protein</keyword>
<evidence type="ECO:0000313" key="5">
    <source>
        <dbReference type="Proteomes" id="UP000678790"/>
    </source>
</evidence>